<organism evidence="9 10">
    <name type="scientific">Henosepilachna vigintioctopunctata</name>
    <dbReference type="NCBI Taxonomy" id="420089"/>
    <lineage>
        <taxon>Eukaryota</taxon>
        <taxon>Metazoa</taxon>
        <taxon>Ecdysozoa</taxon>
        <taxon>Arthropoda</taxon>
        <taxon>Hexapoda</taxon>
        <taxon>Insecta</taxon>
        <taxon>Pterygota</taxon>
        <taxon>Neoptera</taxon>
        <taxon>Endopterygota</taxon>
        <taxon>Coleoptera</taxon>
        <taxon>Polyphaga</taxon>
        <taxon>Cucujiformia</taxon>
        <taxon>Coccinelloidea</taxon>
        <taxon>Coccinellidae</taxon>
        <taxon>Epilachninae</taxon>
        <taxon>Epilachnini</taxon>
        <taxon>Henosepilachna</taxon>
    </lineage>
</organism>
<dbReference type="GO" id="GO:0046872">
    <property type="term" value="F:metal ion binding"/>
    <property type="evidence" value="ECO:0007669"/>
    <property type="project" value="UniProtKB-KW"/>
</dbReference>
<keyword evidence="5" id="KW-0460">Magnesium</keyword>
<feature type="transmembrane region" description="Helical" evidence="7">
    <location>
        <begin position="197"/>
        <end position="219"/>
    </location>
</feature>
<evidence type="ECO:0000256" key="7">
    <source>
        <dbReference type="SAM" id="Phobius"/>
    </source>
</evidence>
<dbReference type="Gene3D" id="3.90.79.10">
    <property type="entry name" value="Nucleoside Triphosphate Pyrophosphohydrolase"/>
    <property type="match status" value="1"/>
</dbReference>
<evidence type="ECO:0000256" key="1">
    <source>
        <dbReference type="ARBA" id="ARBA00001936"/>
    </source>
</evidence>
<dbReference type="Proteomes" id="UP001431783">
    <property type="component" value="Unassembled WGS sequence"/>
</dbReference>
<dbReference type="PANTHER" id="PTHR12992:SF11">
    <property type="entry name" value="MITOCHONDRIAL COENZYME A DIPHOSPHATASE NUDT8"/>
    <property type="match status" value="1"/>
</dbReference>
<dbReference type="Pfam" id="PF00293">
    <property type="entry name" value="NUDIX"/>
    <property type="match status" value="1"/>
</dbReference>
<dbReference type="PANTHER" id="PTHR12992">
    <property type="entry name" value="NUDIX HYDROLASE"/>
    <property type="match status" value="1"/>
</dbReference>
<reference evidence="9 10" key="1">
    <citation type="submission" date="2023-03" db="EMBL/GenBank/DDBJ databases">
        <title>Genome insight into feeding habits of ladybird beetles.</title>
        <authorList>
            <person name="Li H.-S."/>
            <person name="Huang Y.-H."/>
            <person name="Pang H."/>
        </authorList>
    </citation>
    <scope>NUCLEOTIDE SEQUENCE [LARGE SCALE GENOMIC DNA]</scope>
    <source>
        <strain evidence="9">SYSU_2023b</strain>
        <tissue evidence="9">Whole body</tissue>
    </source>
</reference>
<dbReference type="SUPFAM" id="SSF55811">
    <property type="entry name" value="Nudix"/>
    <property type="match status" value="1"/>
</dbReference>
<comment type="cofactor">
    <cofactor evidence="1">
        <name>Mn(2+)</name>
        <dbReference type="ChEBI" id="CHEBI:29035"/>
    </cofactor>
</comment>
<keyword evidence="7" id="KW-1133">Transmembrane helix</keyword>
<comment type="cofactor">
    <cofactor evidence="2">
        <name>Mg(2+)</name>
        <dbReference type="ChEBI" id="CHEBI:18420"/>
    </cofactor>
</comment>
<evidence type="ECO:0000256" key="3">
    <source>
        <dbReference type="ARBA" id="ARBA00022723"/>
    </source>
</evidence>
<dbReference type="AlphaFoldDB" id="A0AAW1URS6"/>
<keyword evidence="4" id="KW-0378">Hydrolase</keyword>
<evidence type="ECO:0000256" key="5">
    <source>
        <dbReference type="ARBA" id="ARBA00022842"/>
    </source>
</evidence>
<feature type="domain" description="Nudix hydrolase" evidence="8">
    <location>
        <begin position="52"/>
        <end position="191"/>
    </location>
</feature>
<evidence type="ECO:0000259" key="8">
    <source>
        <dbReference type="PROSITE" id="PS51462"/>
    </source>
</evidence>
<keyword evidence="7" id="KW-0812">Transmembrane</keyword>
<dbReference type="InterPro" id="IPR045121">
    <property type="entry name" value="CoAse"/>
</dbReference>
<gene>
    <name evidence="9" type="ORF">WA026_001714</name>
</gene>
<evidence type="ECO:0000256" key="4">
    <source>
        <dbReference type="ARBA" id="ARBA00022801"/>
    </source>
</evidence>
<evidence type="ECO:0000256" key="6">
    <source>
        <dbReference type="ARBA" id="ARBA00023211"/>
    </source>
</evidence>
<keyword evidence="6" id="KW-0464">Manganese</keyword>
<dbReference type="InterPro" id="IPR015797">
    <property type="entry name" value="NUDIX_hydrolase-like_dom_sf"/>
</dbReference>
<sequence length="241" mass="27452">MLPTRIRLNCMCKRTISNLYSPENLLSQENREKTVSKFVNAQPIRRQSHLPSRKAAVLIPLCIMDGKVSLLYTLRTSNLKSHRGQVSFPGGMQDDSDRSVIETALRETHEELGIDPEFIDVWGTGNQLAAKGKTTVTPVIGCITKKIELNDLKVNRDEVEEAFYVNLEDLINPKFLGYTQFRHAYCMPVFTGGKMRIWGLTGVITYMFLQCLLPSRAYAHRVKQLPMIKVDKNVNDKLYES</sequence>
<keyword evidence="7" id="KW-0472">Membrane</keyword>
<evidence type="ECO:0000313" key="10">
    <source>
        <dbReference type="Proteomes" id="UP001431783"/>
    </source>
</evidence>
<dbReference type="EMBL" id="JARQZJ010000091">
    <property type="protein sequence ID" value="KAK9883539.1"/>
    <property type="molecule type" value="Genomic_DNA"/>
</dbReference>
<keyword evidence="10" id="KW-1185">Reference proteome</keyword>
<dbReference type="InterPro" id="IPR000086">
    <property type="entry name" value="NUDIX_hydrolase_dom"/>
</dbReference>
<dbReference type="PROSITE" id="PS51462">
    <property type="entry name" value="NUDIX"/>
    <property type="match status" value="1"/>
</dbReference>
<evidence type="ECO:0000313" key="9">
    <source>
        <dbReference type="EMBL" id="KAK9883539.1"/>
    </source>
</evidence>
<protein>
    <recommendedName>
        <fullName evidence="8">Nudix hydrolase domain-containing protein</fullName>
    </recommendedName>
</protein>
<dbReference type="CDD" id="cd03426">
    <property type="entry name" value="NUDIX_CoAse_Nudt7"/>
    <property type="match status" value="1"/>
</dbReference>
<dbReference type="GO" id="GO:0010945">
    <property type="term" value="F:coenzyme A diphosphatase activity"/>
    <property type="evidence" value="ECO:0007669"/>
    <property type="project" value="InterPro"/>
</dbReference>
<proteinExistence type="predicted"/>
<accession>A0AAW1URS6</accession>
<evidence type="ECO:0000256" key="2">
    <source>
        <dbReference type="ARBA" id="ARBA00001946"/>
    </source>
</evidence>
<keyword evidence="3" id="KW-0479">Metal-binding</keyword>
<name>A0AAW1URS6_9CUCU</name>
<comment type="caution">
    <text evidence="9">The sequence shown here is derived from an EMBL/GenBank/DDBJ whole genome shotgun (WGS) entry which is preliminary data.</text>
</comment>